<reference evidence="2 3" key="1">
    <citation type="submission" date="2019-08" db="EMBL/GenBank/DDBJ databases">
        <title>Deep-cultivation of Planctomycetes and their phenomic and genomic characterization uncovers novel biology.</title>
        <authorList>
            <person name="Wiegand S."/>
            <person name="Jogler M."/>
            <person name="Boedeker C."/>
            <person name="Pinto D."/>
            <person name="Vollmers J."/>
            <person name="Rivas-Marin E."/>
            <person name="Kohn T."/>
            <person name="Peeters S.H."/>
            <person name="Heuer A."/>
            <person name="Rast P."/>
            <person name="Oberbeckmann S."/>
            <person name="Bunk B."/>
            <person name="Jeske O."/>
            <person name="Meyerdierks A."/>
            <person name="Storesund J.E."/>
            <person name="Kallscheuer N."/>
            <person name="Luecker S."/>
            <person name="Lage O.M."/>
            <person name="Pohl T."/>
            <person name="Merkel B.J."/>
            <person name="Hornburger P."/>
            <person name="Mueller R.-W."/>
            <person name="Bruemmer F."/>
            <person name="Labrenz M."/>
            <person name="Spormann A.M."/>
            <person name="Op Den Camp H."/>
            <person name="Overmann J."/>
            <person name="Amann R."/>
            <person name="Jetten M.S.M."/>
            <person name="Mascher T."/>
            <person name="Medema M.H."/>
            <person name="Devos D.P."/>
            <person name="Kaster A.-K."/>
            <person name="Ovreas L."/>
            <person name="Rohde M."/>
            <person name="Galperin M.Y."/>
            <person name="Jogler C."/>
        </authorList>
    </citation>
    <scope>NUCLEOTIDE SEQUENCE [LARGE SCALE GENOMIC DNA]</scope>
    <source>
        <strain evidence="2 3">LF1</strain>
    </source>
</reference>
<keyword evidence="3" id="KW-1185">Reference proteome</keyword>
<sequence length="318" mass="33409" precursor="true">MDESQRVFAVFFCFSRVFSAFLLFAVTFPALLWTNNAAAATVYAVTGGRGGPGPSTLYAVDSATGNATLIGATGVDQIVGLAIDPTSGILYGHQNYPDSFDAIGTLHRIDLSTGVATPVGQTNAAITDISFHSSGQLYGWMDGSSRDGFTEFSDKLVTIDKDSAVFSLVDTTRVLDVGVNQSGLAFTPNDRLFLKSGDVDRRGEPPEEWEGTLYQMDEALAVSVSSSPTDAAPVSTLAAISNRLALTVVRGFDDSGDLASALATLDLTTGVVEFGPAITENGNSMNITAIAVPVSVPEPNAVLLLMIGAARLLARRRR</sequence>
<proteinExistence type="predicted"/>
<dbReference type="EMBL" id="VRLW01000001">
    <property type="protein sequence ID" value="KAA1262498.1"/>
    <property type="molecule type" value="Genomic_DNA"/>
</dbReference>
<dbReference type="InterPro" id="IPR013424">
    <property type="entry name" value="Ice-binding_C"/>
</dbReference>
<organism evidence="2 3">
    <name type="scientific">Rubripirellula obstinata</name>
    <dbReference type="NCBI Taxonomy" id="406547"/>
    <lineage>
        <taxon>Bacteria</taxon>
        <taxon>Pseudomonadati</taxon>
        <taxon>Planctomycetota</taxon>
        <taxon>Planctomycetia</taxon>
        <taxon>Pirellulales</taxon>
        <taxon>Pirellulaceae</taxon>
        <taxon>Rubripirellula</taxon>
    </lineage>
</organism>
<comment type="caution">
    <text evidence="2">The sequence shown here is derived from an EMBL/GenBank/DDBJ whole genome shotgun (WGS) entry which is preliminary data.</text>
</comment>
<keyword evidence="1" id="KW-1133">Transmembrane helix</keyword>
<accession>A0A5B1CNA0</accession>
<keyword evidence="1" id="KW-0812">Transmembrane</keyword>
<dbReference type="OrthoDB" id="268105at2"/>
<dbReference type="Proteomes" id="UP000322699">
    <property type="component" value="Unassembled WGS sequence"/>
</dbReference>
<feature type="transmembrane region" description="Helical" evidence="1">
    <location>
        <begin position="7"/>
        <end position="33"/>
    </location>
</feature>
<dbReference type="SUPFAM" id="SSF63825">
    <property type="entry name" value="YWTD domain"/>
    <property type="match status" value="1"/>
</dbReference>
<protein>
    <recommendedName>
        <fullName evidence="4">PEP-CTERM protein-sorting domain-containing protein</fullName>
    </recommendedName>
</protein>
<dbReference type="RefSeq" id="WP_068267483.1">
    <property type="nucleotide sequence ID" value="NZ_LWSK01000210.1"/>
</dbReference>
<dbReference type="AlphaFoldDB" id="A0A5B1CNA0"/>
<evidence type="ECO:0008006" key="4">
    <source>
        <dbReference type="Google" id="ProtNLM"/>
    </source>
</evidence>
<evidence type="ECO:0000313" key="3">
    <source>
        <dbReference type="Proteomes" id="UP000322699"/>
    </source>
</evidence>
<dbReference type="NCBIfam" id="TIGR02595">
    <property type="entry name" value="PEP_CTERM"/>
    <property type="match status" value="1"/>
</dbReference>
<gene>
    <name evidence="2" type="ORF">LF1_50630</name>
</gene>
<name>A0A5B1CNA0_9BACT</name>
<evidence type="ECO:0000256" key="1">
    <source>
        <dbReference type="SAM" id="Phobius"/>
    </source>
</evidence>
<evidence type="ECO:0000313" key="2">
    <source>
        <dbReference type="EMBL" id="KAA1262498.1"/>
    </source>
</evidence>
<keyword evidence="1" id="KW-0472">Membrane</keyword>